<organism evidence="2 3">
    <name type="scientific">Orchesella dallaii</name>
    <dbReference type="NCBI Taxonomy" id="48710"/>
    <lineage>
        <taxon>Eukaryota</taxon>
        <taxon>Metazoa</taxon>
        <taxon>Ecdysozoa</taxon>
        <taxon>Arthropoda</taxon>
        <taxon>Hexapoda</taxon>
        <taxon>Collembola</taxon>
        <taxon>Entomobryomorpha</taxon>
        <taxon>Entomobryoidea</taxon>
        <taxon>Orchesellidae</taxon>
        <taxon>Orchesellinae</taxon>
        <taxon>Orchesella</taxon>
    </lineage>
</organism>
<accession>A0ABP1QL04</accession>
<proteinExistence type="predicted"/>
<evidence type="ECO:0000256" key="1">
    <source>
        <dbReference type="SAM" id="MobiDB-lite"/>
    </source>
</evidence>
<protein>
    <submittedName>
        <fullName evidence="2">Uncharacterized protein</fullName>
    </submittedName>
</protein>
<evidence type="ECO:0000313" key="3">
    <source>
        <dbReference type="Proteomes" id="UP001642540"/>
    </source>
</evidence>
<keyword evidence="3" id="KW-1185">Reference proteome</keyword>
<evidence type="ECO:0000313" key="2">
    <source>
        <dbReference type="EMBL" id="CAL8106912.1"/>
    </source>
</evidence>
<feature type="compositionally biased region" description="Polar residues" evidence="1">
    <location>
        <begin position="53"/>
        <end position="63"/>
    </location>
</feature>
<feature type="region of interest" description="Disordered" evidence="1">
    <location>
        <begin position="38"/>
        <end position="89"/>
    </location>
</feature>
<name>A0ABP1QL04_9HEXA</name>
<reference evidence="2 3" key="1">
    <citation type="submission" date="2024-08" db="EMBL/GenBank/DDBJ databases">
        <authorList>
            <person name="Cucini C."/>
            <person name="Frati F."/>
        </authorList>
    </citation>
    <scope>NUCLEOTIDE SEQUENCE [LARGE SCALE GENOMIC DNA]</scope>
</reference>
<sequence>MHYHFWYFADKARNTAKGAFDPQQLLTRSVSVSALINPAQSDSEPESMPATPSYMSKTISSSGKSRKKPPTVVSAYSQENLRDGGGGRLRVSASEQNLTKVGTSKAPIPMARSKVNAPTMNKPQQVHGVARGMAVAKVTGVRQGEADEVSLAAASSSVEALKKSLDQVIMLRHRVSYENIPEDAPICRILDDGLRTVQRALHETVMFQDTRPKIITEHEPTIL</sequence>
<dbReference type="Proteomes" id="UP001642540">
    <property type="component" value="Unassembled WGS sequence"/>
</dbReference>
<gene>
    <name evidence="2" type="ORF">ODALV1_LOCUS12516</name>
</gene>
<dbReference type="EMBL" id="CAXLJM020000038">
    <property type="protein sequence ID" value="CAL8106912.1"/>
    <property type="molecule type" value="Genomic_DNA"/>
</dbReference>
<comment type="caution">
    <text evidence="2">The sequence shown here is derived from an EMBL/GenBank/DDBJ whole genome shotgun (WGS) entry which is preliminary data.</text>
</comment>